<keyword evidence="4 8" id="KW-0564">Palmitate</keyword>
<accession>A0A4V2W1F0</accession>
<dbReference type="PROSITE" id="PS51123">
    <property type="entry name" value="OMPA_2"/>
    <property type="match status" value="1"/>
</dbReference>
<comment type="caution">
    <text evidence="12">The sequence shown here is derived from an EMBL/GenBank/DDBJ whole genome shotgun (WGS) entry which is preliminary data.</text>
</comment>
<dbReference type="InterPro" id="IPR014169">
    <property type="entry name" value="Pal_lipo_C"/>
</dbReference>
<dbReference type="CDD" id="cd07185">
    <property type="entry name" value="OmpA_C-like"/>
    <property type="match status" value="1"/>
</dbReference>
<evidence type="ECO:0000256" key="6">
    <source>
        <dbReference type="ARBA" id="ARBA00023288"/>
    </source>
</evidence>
<evidence type="ECO:0000256" key="4">
    <source>
        <dbReference type="ARBA" id="ARBA00023139"/>
    </source>
</evidence>
<keyword evidence="6 8" id="KW-0449">Lipoprotein</keyword>
<name>A0A4V2W1F0_9PROT</name>
<evidence type="ECO:0000256" key="3">
    <source>
        <dbReference type="ARBA" id="ARBA00023136"/>
    </source>
</evidence>
<feature type="compositionally biased region" description="Low complexity" evidence="9">
    <location>
        <begin position="35"/>
        <end position="51"/>
    </location>
</feature>
<keyword evidence="3 8" id="KW-0472">Membrane</keyword>
<comment type="subunit">
    <text evidence="8">The Tol-Pal system is composed of five core proteins: the inner membrane proteins TolA, TolQ and TolR, the periplasmic protein TolB and the outer membrane protein Pal. They form a network linking the inner and outer membranes and the peptidoglycan layer.</text>
</comment>
<dbReference type="OrthoDB" id="9809164at2"/>
<evidence type="ECO:0000256" key="10">
    <source>
        <dbReference type="SAM" id="SignalP"/>
    </source>
</evidence>
<dbReference type="InterPro" id="IPR039001">
    <property type="entry name" value="Pal"/>
</dbReference>
<comment type="subcellular location">
    <subcellularLocation>
        <location evidence="8">Cell outer membrane</location>
        <topology evidence="8">Lipid-anchor</topology>
    </subcellularLocation>
</comment>
<evidence type="ECO:0000256" key="5">
    <source>
        <dbReference type="ARBA" id="ARBA00023237"/>
    </source>
</evidence>
<dbReference type="NCBIfam" id="TIGR02802">
    <property type="entry name" value="Pal_lipo"/>
    <property type="match status" value="1"/>
</dbReference>
<dbReference type="Proteomes" id="UP000295367">
    <property type="component" value="Unassembled WGS sequence"/>
</dbReference>
<feature type="chain" id="PRO_5021033293" description="Peptidoglycan-associated lipoprotein" evidence="10">
    <location>
        <begin position="19"/>
        <end position="172"/>
    </location>
</feature>
<evidence type="ECO:0000313" key="12">
    <source>
        <dbReference type="EMBL" id="TCV83799.1"/>
    </source>
</evidence>
<dbReference type="InterPro" id="IPR006664">
    <property type="entry name" value="OMP_bac"/>
</dbReference>
<sequence length="172" mass="18635">MNKLLLSALLVSLLSACASTGTPDQKAAVEDKSMGQKTTAGAGTSGTQQQGMAVNPLTDPNNILSKRSVYFDYDSSSVNNEYKPMIEAHAKYLNQNGNTKVTVQGNTDERGSREYNIALGQRRAESVKKVMNVLGVSDKQIETVSFGEEKATGHDEGGWKNDRRADIVYQGE</sequence>
<dbReference type="RefSeq" id="WP_124946419.1">
    <property type="nucleotide sequence ID" value="NZ_BHVT01000034.1"/>
</dbReference>
<dbReference type="GO" id="GO:0051301">
    <property type="term" value="P:cell division"/>
    <property type="evidence" value="ECO:0007669"/>
    <property type="project" value="UniProtKB-UniRule"/>
</dbReference>
<feature type="region of interest" description="Disordered" evidence="9">
    <location>
        <begin position="22"/>
        <end position="59"/>
    </location>
</feature>
<dbReference type="HAMAP" id="MF_02204">
    <property type="entry name" value="Pal"/>
    <property type="match status" value="1"/>
</dbReference>
<dbReference type="EMBL" id="SMCO01000014">
    <property type="protein sequence ID" value="TCV83799.1"/>
    <property type="molecule type" value="Genomic_DNA"/>
</dbReference>
<dbReference type="PANTHER" id="PTHR30329">
    <property type="entry name" value="STATOR ELEMENT OF FLAGELLAR MOTOR COMPLEX"/>
    <property type="match status" value="1"/>
</dbReference>
<keyword evidence="5 8" id="KW-0998">Cell outer membrane</keyword>
<dbReference type="GO" id="GO:0009279">
    <property type="term" value="C:cell outer membrane"/>
    <property type="evidence" value="ECO:0007669"/>
    <property type="project" value="UniProtKB-SubCell"/>
</dbReference>
<keyword evidence="2 8" id="KW-0732">Signal</keyword>
<keyword evidence="1 8" id="KW-0132">Cell division</keyword>
<dbReference type="PANTHER" id="PTHR30329:SF21">
    <property type="entry name" value="LIPOPROTEIN YIAD-RELATED"/>
    <property type="match status" value="1"/>
</dbReference>
<evidence type="ECO:0000256" key="7">
    <source>
        <dbReference type="ARBA" id="ARBA00023306"/>
    </source>
</evidence>
<evidence type="ECO:0000259" key="11">
    <source>
        <dbReference type="PROSITE" id="PS51123"/>
    </source>
</evidence>
<dbReference type="Gene3D" id="3.30.1330.60">
    <property type="entry name" value="OmpA-like domain"/>
    <property type="match status" value="1"/>
</dbReference>
<evidence type="ECO:0000256" key="1">
    <source>
        <dbReference type="ARBA" id="ARBA00022618"/>
    </source>
</evidence>
<feature type="domain" description="OmpA-like" evidence="11">
    <location>
        <begin position="58"/>
        <end position="172"/>
    </location>
</feature>
<dbReference type="InterPro" id="IPR006665">
    <property type="entry name" value="OmpA-like"/>
</dbReference>
<reference evidence="12 13" key="1">
    <citation type="submission" date="2019-03" db="EMBL/GenBank/DDBJ databases">
        <title>Genomic Encyclopedia of Type Strains, Phase IV (KMG-IV): sequencing the most valuable type-strain genomes for metagenomic binning, comparative biology and taxonomic classification.</title>
        <authorList>
            <person name="Goeker M."/>
        </authorList>
    </citation>
    <scope>NUCLEOTIDE SEQUENCE [LARGE SCALE GENOMIC DNA]</scope>
    <source>
        <strain evidence="12 13">DSM 100309</strain>
    </source>
</reference>
<keyword evidence="7 8" id="KW-0131">Cell cycle</keyword>
<dbReference type="PRINTS" id="PR01021">
    <property type="entry name" value="OMPADOMAIN"/>
</dbReference>
<dbReference type="PROSITE" id="PS51257">
    <property type="entry name" value="PROKAR_LIPOPROTEIN"/>
    <property type="match status" value="1"/>
</dbReference>
<protein>
    <recommendedName>
        <fullName evidence="8">Peptidoglycan-associated lipoprotein</fullName>
        <shortName evidence="8">PAL</shortName>
    </recommendedName>
</protein>
<feature type="signal peptide" evidence="10">
    <location>
        <begin position="1"/>
        <end position="18"/>
    </location>
</feature>
<comment type="function">
    <text evidence="8">Part of the Tol-Pal system, which plays a role in outer membrane invagination during cell division and is important for maintaining outer membrane integrity.</text>
</comment>
<evidence type="ECO:0000256" key="9">
    <source>
        <dbReference type="SAM" id="MobiDB-lite"/>
    </source>
</evidence>
<dbReference type="InterPro" id="IPR006690">
    <property type="entry name" value="OMPA-like_CS"/>
</dbReference>
<evidence type="ECO:0000256" key="8">
    <source>
        <dbReference type="HAMAP-Rule" id="MF_02204"/>
    </source>
</evidence>
<dbReference type="Pfam" id="PF00691">
    <property type="entry name" value="OmpA"/>
    <property type="match status" value="1"/>
</dbReference>
<organism evidence="12 13">
    <name type="scientific">Sulfurirhabdus autotrophica</name>
    <dbReference type="NCBI Taxonomy" id="1706046"/>
    <lineage>
        <taxon>Bacteria</taxon>
        <taxon>Pseudomonadati</taxon>
        <taxon>Pseudomonadota</taxon>
        <taxon>Betaproteobacteria</taxon>
        <taxon>Nitrosomonadales</taxon>
        <taxon>Sulfuricellaceae</taxon>
        <taxon>Sulfurirhabdus</taxon>
    </lineage>
</organism>
<evidence type="ECO:0000313" key="13">
    <source>
        <dbReference type="Proteomes" id="UP000295367"/>
    </source>
</evidence>
<proteinExistence type="inferred from homology"/>
<dbReference type="AlphaFoldDB" id="A0A4V2W1F0"/>
<dbReference type="InterPro" id="IPR050330">
    <property type="entry name" value="Bact_OuterMem_StrucFunc"/>
</dbReference>
<dbReference type="InterPro" id="IPR036737">
    <property type="entry name" value="OmpA-like_sf"/>
</dbReference>
<dbReference type="PROSITE" id="PS01068">
    <property type="entry name" value="OMPA_1"/>
    <property type="match status" value="1"/>
</dbReference>
<dbReference type="SUPFAM" id="SSF103088">
    <property type="entry name" value="OmpA-like"/>
    <property type="match status" value="1"/>
</dbReference>
<comment type="similarity">
    <text evidence="8">Belongs to the Pal lipoprotein family.</text>
</comment>
<gene>
    <name evidence="8" type="primary">pal</name>
    <name evidence="12" type="ORF">EDC63_114109</name>
</gene>
<keyword evidence="13" id="KW-1185">Reference proteome</keyword>
<evidence type="ECO:0000256" key="2">
    <source>
        <dbReference type="ARBA" id="ARBA00022729"/>
    </source>
</evidence>